<dbReference type="STRING" id="1915309.AXG55_09360"/>
<dbReference type="PANTHER" id="PTHR12589">
    <property type="entry name" value="PYRUVOYL TETRAHYDROBIOPTERIN SYNTHASE"/>
    <property type="match status" value="1"/>
</dbReference>
<evidence type="ECO:0000256" key="4">
    <source>
        <dbReference type="ARBA" id="ARBA00022723"/>
    </source>
</evidence>
<comment type="catalytic activity">
    <reaction evidence="7 8">
        <text>7,8-dihydroneopterin 3'-triphosphate + H2O = 6-carboxy-5,6,7,8-tetrahydropterin + triphosphate + acetaldehyde + 2 H(+)</text>
        <dbReference type="Rhea" id="RHEA:27966"/>
        <dbReference type="ChEBI" id="CHEBI:15343"/>
        <dbReference type="ChEBI" id="CHEBI:15377"/>
        <dbReference type="ChEBI" id="CHEBI:15378"/>
        <dbReference type="ChEBI" id="CHEBI:18036"/>
        <dbReference type="ChEBI" id="CHEBI:58462"/>
        <dbReference type="ChEBI" id="CHEBI:61032"/>
        <dbReference type="EC" id="4.1.2.50"/>
    </reaction>
</comment>
<evidence type="ECO:0000256" key="3">
    <source>
        <dbReference type="ARBA" id="ARBA00018141"/>
    </source>
</evidence>
<evidence type="ECO:0000256" key="2">
    <source>
        <dbReference type="ARBA" id="ARBA00008900"/>
    </source>
</evidence>
<feature type="active site" description="Charge relay system" evidence="9">
    <location>
        <position position="80"/>
    </location>
</feature>
<evidence type="ECO:0000313" key="11">
    <source>
        <dbReference type="EMBL" id="APJ04103.1"/>
    </source>
</evidence>
<evidence type="ECO:0000256" key="1">
    <source>
        <dbReference type="ARBA" id="ARBA00005061"/>
    </source>
</evidence>
<keyword evidence="4 8" id="KW-0479">Metal-binding</keyword>
<comment type="pathway">
    <text evidence="1 8">Purine metabolism; 7-cyano-7-deazaguanine biosynthesis.</text>
</comment>
<dbReference type="RefSeq" id="WP_148697853.1">
    <property type="nucleotide sequence ID" value="NZ_CP017834.1"/>
</dbReference>
<proteinExistence type="inferred from homology"/>
<feature type="binding site" evidence="10">
    <location>
        <position position="14"/>
    </location>
    <ligand>
        <name>Zn(2+)</name>
        <dbReference type="ChEBI" id="CHEBI:29105"/>
    </ligand>
</feature>
<keyword evidence="12" id="KW-1185">Reference proteome</keyword>
<dbReference type="PIRSF" id="PIRSF006113">
    <property type="entry name" value="PTP_synth"/>
    <property type="match status" value="1"/>
</dbReference>
<dbReference type="InterPro" id="IPR038418">
    <property type="entry name" value="6-PTP_synth/QueD_sf"/>
</dbReference>
<comment type="similarity">
    <text evidence="2 8">Belongs to the PTPS family. QueD subfamily.</text>
</comment>
<sequence>MLILKGLFSFCASHRLYNPTFSDDKNKLIFGKCAGKNGHGHNFKMEVEITGNVDPETGMVFNLTTLKELVNQNIIEDVDHKHLNFDVPWLEGKIPTTEVFVEAVWERLEKLIQKIDNKNVKLHSVTIWETETHAVQKTRD</sequence>
<evidence type="ECO:0000256" key="10">
    <source>
        <dbReference type="PIRSR" id="PIRSR006113-2"/>
    </source>
</evidence>
<dbReference type="GO" id="GO:0070497">
    <property type="term" value="F:6-carboxytetrahydropterin synthase activity"/>
    <property type="evidence" value="ECO:0007669"/>
    <property type="project" value="UniProtKB-EC"/>
</dbReference>
<evidence type="ECO:0000256" key="5">
    <source>
        <dbReference type="ARBA" id="ARBA00022833"/>
    </source>
</evidence>
<dbReference type="AlphaFoldDB" id="A0A1L4D1M1"/>
<dbReference type="SUPFAM" id="SSF55620">
    <property type="entry name" value="Tetrahydrobiopterin biosynthesis enzymes-like"/>
    <property type="match status" value="1"/>
</dbReference>
<dbReference type="PANTHER" id="PTHR12589:SF7">
    <property type="entry name" value="6-PYRUVOYL TETRAHYDROBIOPTERIN SYNTHASE"/>
    <property type="match status" value="1"/>
</dbReference>
<dbReference type="OrthoDB" id="9804698at2"/>
<evidence type="ECO:0000256" key="6">
    <source>
        <dbReference type="ARBA" id="ARBA00023239"/>
    </source>
</evidence>
<evidence type="ECO:0000256" key="7">
    <source>
        <dbReference type="ARBA" id="ARBA00048807"/>
    </source>
</evidence>
<protein>
    <recommendedName>
        <fullName evidence="3 8">6-carboxy-5,6,7,8-tetrahydropterin synthase</fullName>
        <ecNumber evidence="8">4.-.-.-</ecNumber>
    </recommendedName>
</protein>
<feature type="binding site" evidence="10">
    <location>
        <position position="41"/>
    </location>
    <ligand>
        <name>Zn(2+)</name>
        <dbReference type="ChEBI" id="CHEBI:29105"/>
    </ligand>
</feature>
<dbReference type="Proteomes" id="UP000184731">
    <property type="component" value="Chromosome"/>
</dbReference>
<feature type="active site" description="Charge relay system" evidence="9">
    <location>
        <position position="129"/>
    </location>
</feature>
<dbReference type="FunFam" id="3.30.479.10:FF:000003">
    <property type="entry name" value="6-pyruvoyl tetrahydrobiopterin synthase"/>
    <property type="match status" value="1"/>
</dbReference>
<dbReference type="EC" id="4.-.-.-" evidence="8"/>
<dbReference type="GO" id="GO:0046872">
    <property type="term" value="F:metal ion binding"/>
    <property type="evidence" value="ECO:0007669"/>
    <property type="project" value="UniProtKB-KW"/>
</dbReference>
<evidence type="ECO:0000256" key="8">
    <source>
        <dbReference type="PIRNR" id="PIRNR006113"/>
    </source>
</evidence>
<keyword evidence="6 8" id="KW-0456">Lyase</keyword>
<accession>A0A1L4D1M1</accession>
<dbReference type="Gene3D" id="3.30.479.10">
    <property type="entry name" value="6-pyruvoyl tetrahydropterin synthase/QueD"/>
    <property type="match status" value="1"/>
</dbReference>
<dbReference type="UniPathway" id="UPA00391"/>
<gene>
    <name evidence="11" type="ORF">AXG55_09360</name>
</gene>
<feature type="active site" description="Proton acceptor" evidence="9">
    <location>
        <position position="33"/>
    </location>
</feature>
<dbReference type="EMBL" id="CP017834">
    <property type="protein sequence ID" value="APJ04103.1"/>
    <property type="molecule type" value="Genomic_DNA"/>
</dbReference>
<dbReference type="Pfam" id="PF01242">
    <property type="entry name" value="PTPS"/>
    <property type="match status" value="1"/>
</dbReference>
<evidence type="ECO:0000313" key="12">
    <source>
        <dbReference type="Proteomes" id="UP000184731"/>
    </source>
</evidence>
<organism evidence="11 12">
    <name type="scientific">Silvanigrella aquatica</name>
    <dbReference type="NCBI Taxonomy" id="1915309"/>
    <lineage>
        <taxon>Bacteria</taxon>
        <taxon>Pseudomonadati</taxon>
        <taxon>Bdellovibrionota</taxon>
        <taxon>Oligoflexia</taxon>
        <taxon>Silvanigrellales</taxon>
        <taxon>Silvanigrellaceae</taxon>
        <taxon>Silvanigrella</taxon>
    </lineage>
</organism>
<reference evidence="11 12" key="1">
    <citation type="submission" date="2016-10" db="EMBL/GenBank/DDBJ databases">
        <title>Silvanigrella aquatica sp. nov., isolated from a freshwater lake located in the Black Forest, Germany, description of Silvanigrellaceae fam. nov., Silvanigrellales ord. nov., reclassification of the order Bdellovibrionales in the class Oligoflexia, reclassification of the families Bacteriovoracaceae and Halobacteriovoraceae in the new order Bacteriovoracales ord. nov., and reclassification of the family Pseudobacteriovoracaceae in the order Oligoflexiales.</title>
        <authorList>
            <person name="Hahn M.W."/>
            <person name="Schmidt J."/>
            <person name="Koll U."/>
            <person name="Rohde M."/>
            <person name="Verbag S."/>
            <person name="Pitt A."/>
            <person name="Nakai R."/>
            <person name="Naganuma T."/>
            <person name="Lang E."/>
        </authorList>
    </citation>
    <scope>NUCLEOTIDE SEQUENCE [LARGE SCALE GENOMIC DNA]</scope>
    <source>
        <strain evidence="11 12">MWH-Nonnen-W8red</strain>
    </source>
</reference>
<keyword evidence="8" id="KW-0671">Queuosine biosynthesis</keyword>
<dbReference type="GO" id="GO:0008616">
    <property type="term" value="P:tRNA queuosine(34) biosynthetic process"/>
    <property type="evidence" value="ECO:0007669"/>
    <property type="project" value="UniProtKB-KW"/>
</dbReference>
<name>A0A1L4D1M1_9BACT</name>
<comment type="cofactor">
    <cofactor evidence="8 10">
        <name>Zn(2+)</name>
        <dbReference type="ChEBI" id="CHEBI:29105"/>
    </cofactor>
    <text evidence="8 10">Binds 1 zinc ion per subunit.</text>
</comment>
<keyword evidence="5 8" id="KW-0862">Zinc</keyword>
<evidence type="ECO:0000256" key="9">
    <source>
        <dbReference type="PIRSR" id="PIRSR006113-1"/>
    </source>
</evidence>
<dbReference type="InterPro" id="IPR007115">
    <property type="entry name" value="6-PTP_synth/QueD"/>
</dbReference>
<feature type="binding site" evidence="10">
    <location>
        <position position="39"/>
    </location>
    <ligand>
        <name>Zn(2+)</name>
        <dbReference type="ChEBI" id="CHEBI:29105"/>
    </ligand>
</feature>
<dbReference type="KEGG" id="saqi:AXG55_09360"/>